<dbReference type="PANTHER" id="PTHR11059:SF0">
    <property type="entry name" value="DNA REPAIR PROTEIN RECN"/>
    <property type="match status" value="1"/>
</dbReference>
<evidence type="ECO:0000256" key="6">
    <source>
        <dbReference type="ARBA" id="ARBA00022840"/>
    </source>
</evidence>
<reference evidence="12" key="2">
    <citation type="journal article" date="2021" name="PeerJ">
        <title>Extensive microbial diversity within the chicken gut microbiome revealed by metagenomics and culture.</title>
        <authorList>
            <person name="Gilroy R."/>
            <person name="Ravi A."/>
            <person name="Getino M."/>
            <person name="Pursley I."/>
            <person name="Horton D.L."/>
            <person name="Alikhan N.F."/>
            <person name="Baker D."/>
            <person name="Gharbi K."/>
            <person name="Hall N."/>
            <person name="Watson M."/>
            <person name="Adriaenssens E.M."/>
            <person name="Foster-Nyarko E."/>
            <person name="Jarju S."/>
            <person name="Secka A."/>
            <person name="Antonio M."/>
            <person name="Oren A."/>
            <person name="Chaudhuri R.R."/>
            <person name="La Ragione R."/>
            <person name="Hildebrand F."/>
            <person name="Pallen M.J."/>
        </authorList>
    </citation>
    <scope>NUCLEOTIDE SEQUENCE</scope>
    <source>
        <strain evidence="12">11167</strain>
    </source>
</reference>
<dbReference type="CDD" id="cd03241">
    <property type="entry name" value="ABC_RecN"/>
    <property type="match status" value="1"/>
</dbReference>
<evidence type="ECO:0000256" key="7">
    <source>
        <dbReference type="ARBA" id="ARBA00023204"/>
    </source>
</evidence>
<evidence type="ECO:0000256" key="2">
    <source>
        <dbReference type="ARBA" id="ARBA00009441"/>
    </source>
</evidence>
<evidence type="ECO:0000256" key="9">
    <source>
        <dbReference type="PIRNR" id="PIRNR003128"/>
    </source>
</evidence>
<evidence type="ECO:0000256" key="1">
    <source>
        <dbReference type="ARBA" id="ARBA00003618"/>
    </source>
</evidence>
<name>A0A9D9H9H5_9SPIR</name>
<dbReference type="Proteomes" id="UP000823633">
    <property type="component" value="Unassembled WGS sequence"/>
</dbReference>
<evidence type="ECO:0000313" key="13">
    <source>
        <dbReference type="Proteomes" id="UP000823633"/>
    </source>
</evidence>
<accession>A0A9D9H9H5</accession>
<dbReference type="GO" id="GO:0006281">
    <property type="term" value="P:DNA repair"/>
    <property type="evidence" value="ECO:0007669"/>
    <property type="project" value="UniProtKB-KW"/>
</dbReference>
<dbReference type="GO" id="GO:0005524">
    <property type="term" value="F:ATP binding"/>
    <property type="evidence" value="ECO:0007669"/>
    <property type="project" value="UniProtKB-KW"/>
</dbReference>
<dbReference type="InterPro" id="IPR027417">
    <property type="entry name" value="P-loop_NTPase"/>
</dbReference>
<protein>
    <recommendedName>
        <fullName evidence="3 9">DNA repair protein RecN</fullName>
    </recommendedName>
    <alternativeName>
        <fullName evidence="8 9">Recombination protein N</fullName>
    </alternativeName>
</protein>
<comment type="similarity">
    <text evidence="2 9">Belongs to the RecN family.</text>
</comment>
<keyword evidence="7 9" id="KW-0234">DNA repair</keyword>
<dbReference type="InterPro" id="IPR003395">
    <property type="entry name" value="RecF/RecN/SMC_N"/>
</dbReference>
<organism evidence="12 13">
    <name type="scientific">Candidatus Aphodenecus pullistercoris</name>
    <dbReference type="NCBI Taxonomy" id="2840669"/>
    <lineage>
        <taxon>Bacteria</taxon>
        <taxon>Pseudomonadati</taxon>
        <taxon>Spirochaetota</taxon>
        <taxon>Spirochaetia</taxon>
        <taxon>Spirochaetales</taxon>
        <taxon>Candidatus Aphodenecus</taxon>
    </lineage>
</organism>
<dbReference type="SUPFAM" id="SSF52540">
    <property type="entry name" value="P-loop containing nucleoside triphosphate hydrolases"/>
    <property type="match status" value="1"/>
</dbReference>
<dbReference type="PANTHER" id="PTHR11059">
    <property type="entry name" value="DNA REPAIR PROTEIN RECN"/>
    <property type="match status" value="1"/>
</dbReference>
<feature type="domain" description="RecF/RecN/SMC N-terminal" evidence="11">
    <location>
        <begin position="1"/>
        <end position="508"/>
    </location>
</feature>
<dbReference type="InterPro" id="IPR004604">
    <property type="entry name" value="DNA_recomb/repair_RecN"/>
</dbReference>
<reference evidence="12" key="1">
    <citation type="submission" date="2020-10" db="EMBL/GenBank/DDBJ databases">
        <authorList>
            <person name="Gilroy R."/>
        </authorList>
    </citation>
    <scope>NUCLEOTIDE SEQUENCE</scope>
    <source>
        <strain evidence="12">11167</strain>
    </source>
</reference>
<sequence>MLERLEITNFVLIRSLVLDFSSPFAVLTGETGSGKSIILGALGLVLGEKGRADVVRQGEKEAIINALFSYRAGSAVEDWLRKRGLEGDDHGLVIQRVIRSAGRSMMSINGYSVTRSDLEDLGQLLVDVSSQHAHQSLLKKSVQLSLVDKAAHDEELLSEYRKAFDELAGAKEETERLVAENGRLSQERDYISFCLDEMEKASLRPGEDDELSEDLKRISQSGLITGCLDESVSALRGGMDSGALGLIARAQSSLGKAIKADSSLQSFADRLESTSIELEDIAMSLGDYLSSMSFSEGELEEKSARLAQLQRLKKKHGGSLEAVIARRDEYRGILENVDNFDHLLKENAKRVAQAQARLDDLGAKLTQVRRRTASRLEKTITANLQKLGLKSAVFTIELSPVEAGPRGLDEVVFTLCANKGEKAGPVSQVASGGELSRIMLAVKCALEAEDEVDTLLFDEIDAGLGGVVANSVACELKNLSRSHQVITISHLAQIAARAESHFLVSKSEEEGRTVSTIVEIGGEERVREIARLMAGDVSHISLEHARSLLEGKA</sequence>
<gene>
    <name evidence="12" type="primary">recN</name>
    <name evidence="12" type="ORF">IAC42_06000</name>
</gene>
<evidence type="ECO:0000259" key="11">
    <source>
        <dbReference type="Pfam" id="PF02463"/>
    </source>
</evidence>
<dbReference type="EMBL" id="JADIMU010000039">
    <property type="protein sequence ID" value="MBO8443296.1"/>
    <property type="molecule type" value="Genomic_DNA"/>
</dbReference>
<evidence type="ECO:0000256" key="10">
    <source>
        <dbReference type="SAM" id="Coils"/>
    </source>
</evidence>
<dbReference type="GO" id="GO:0043590">
    <property type="term" value="C:bacterial nucleoid"/>
    <property type="evidence" value="ECO:0007669"/>
    <property type="project" value="TreeGrafter"/>
</dbReference>
<dbReference type="GO" id="GO:0006310">
    <property type="term" value="P:DNA recombination"/>
    <property type="evidence" value="ECO:0007669"/>
    <property type="project" value="InterPro"/>
</dbReference>
<evidence type="ECO:0000313" key="12">
    <source>
        <dbReference type="EMBL" id="MBO8443296.1"/>
    </source>
</evidence>
<dbReference type="AlphaFoldDB" id="A0A9D9H9H5"/>
<dbReference type="PIRSF" id="PIRSF003128">
    <property type="entry name" value="RecN"/>
    <property type="match status" value="1"/>
</dbReference>
<feature type="coiled-coil region" evidence="10">
    <location>
        <begin position="160"/>
        <end position="187"/>
    </location>
</feature>
<evidence type="ECO:0000256" key="4">
    <source>
        <dbReference type="ARBA" id="ARBA00022741"/>
    </source>
</evidence>
<comment type="function">
    <text evidence="1 9">May be involved in recombinational repair of damaged DNA.</text>
</comment>
<dbReference type="NCBIfam" id="TIGR00634">
    <property type="entry name" value="recN"/>
    <property type="match status" value="1"/>
</dbReference>
<keyword evidence="4" id="KW-0547">Nucleotide-binding</keyword>
<comment type="caution">
    <text evidence="12">The sequence shown here is derived from an EMBL/GenBank/DDBJ whole genome shotgun (WGS) entry which is preliminary data.</text>
</comment>
<keyword evidence="6" id="KW-0067">ATP-binding</keyword>
<dbReference type="GO" id="GO:0009432">
    <property type="term" value="P:SOS response"/>
    <property type="evidence" value="ECO:0007669"/>
    <property type="project" value="TreeGrafter"/>
</dbReference>
<evidence type="ECO:0000256" key="8">
    <source>
        <dbReference type="ARBA" id="ARBA00033408"/>
    </source>
</evidence>
<feature type="coiled-coil region" evidence="10">
    <location>
        <begin position="344"/>
        <end position="371"/>
    </location>
</feature>
<dbReference type="Gene3D" id="3.40.50.300">
    <property type="entry name" value="P-loop containing nucleotide triphosphate hydrolases"/>
    <property type="match status" value="2"/>
</dbReference>
<evidence type="ECO:0000256" key="5">
    <source>
        <dbReference type="ARBA" id="ARBA00022763"/>
    </source>
</evidence>
<dbReference type="Pfam" id="PF02463">
    <property type="entry name" value="SMC_N"/>
    <property type="match status" value="1"/>
</dbReference>
<evidence type="ECO:0000256" key="3">
    <source>
        <dbReference type="ARBA" id="ARBA00021315"/>
    </source>
</evidence>
<proteinExistence type="inferred from homology"/>
<keyword evidence="10" id="KW-0175">Coiled coil</keyword>
<keyword evidence="5 9" id="KW-0227">DNA damage</keyword>